<reference evidence="1 2" key="1">
    <citation type="submission" date="2009-01" db="EMBL/GenBank/DDBJ databases">
        <authorList>
            <person name="Qin X."/>
            <person name="Bachman B."/>
            <person name="Battles P."/>
            <person name="Bell A."/>
            <person name="Bess C."/>
            <person name="Bickham C."/>
            <person name="Chaboub L."/>
            <person name="Chen D."/>
            <person name="Coyle M."/>
            <person name="Deiros D.R."/>
            <person name="Dinh H."/>
            <person name="Forbes L."/>
            <person name="Fowler G."/>
            <person name="Francisco L."/>
            <person name="Fu Q."/>
            <person name="Gubbala S."/>
            <person name="Hale W."/>
            <person name="Han Y."/>
            <person name="Hemphill L."/>
            <person name="Highlander S.K."/>
            <person name="Hirani K."/>
            <person name="Hogues M."/>
            <person name="Jackson L."/>
            <person name="Jakkamsetti A."/>
            <person name="Javaid M."/>
            <person name="Jiang H."/>
            <person name="Korchina V."/>
            <person name="Kovar C."/>
            <person name="Lara F."/>
            <person name="Lee S."/>
            <person name="Mata R."/>
            <person name="Mathew T."/>
            <person name="Moen C."/>
            <person name="Morales K."/>
            <person name="Munidasa M."/>
            <person name="Nazareth L."/>
            <person name="Ngo R."/>
            <person name="Nguyen L."/>
            <person name="Okwuonu G."/>
            <person name="Ongeri F."/>
            <person name="Patil S."/>
            <person name="Petrosino J."/>
            <person name="Pham C."/>
            <person name="Pham P."/>
            <person name="Pu L.-L."/>
            <person name="Puazo M."/>
            <person name="Raj R."/>
            <person name="Reid J."/>
            <person name="Rouhana J."/>
            <person name="Saada N."/>
            <person name="Shang Y."/>
            <person name="Simmons D."/>
            <person name="Thornton R."/>
            <person name="Warren J."/>
            <person name="Weissenberger G."/>
            <person name="Zhang J."/>
            <person name="Zhang L."/>
            <person name="Zhou C."/>
            <person name="Zhu D."/>
            <person name="Muzny D."/>
            <person name="Worley K."/>
            <person name="Gibbs R."/>
        </authorList>
    </citation>
    <scope>NUCLEOTIDE SEQUENCE [LARGE SCALE GENOMIC DNA]</scope>
    <source>
        <strain evidence="1 2">DSM 15436</strain>
    </source>
</reference>
<dbReference type="EMBL" id="ACFG01000006">
    <property type="protein sequence ID" value="EEH64186.1"/>
    <property type="molecule type" value="Genomic_DNA"/>
</dbReference>
<gene>
    <name evidence="1" type="ORF">HMPREF0044_0475</name>
</gene>
<evidence type="ECO:0000313" key="1">
    <source>
        <dbReference type="EMBL" id="EEH64186.1"/>
    </source>
</evidence>
<accession>C0VZ85</accession>
<dbReference type="InterPro" id="IPR021522">
    <property type="entry name" value="MctB"/>
</dbReference>
<dbReference type="RefSeq" id="WP_006547472.1">
    <property type="nucleotide sequence ID" value="NZ_DS999546.1"/>
</dbReference>
<dbReference type="GO" id="GO:0016020">
    <property type="term" value="C:membrane"/>
    <property type="evidence" value="ECO:0007669"/>
    <property type="project" value="InterPro"/>
</dbReference>
<evidence type="ECO:0000313" key="2">
    <source>
        <dbReference type="Proteomes" id="UP000010301"/>
    </source>
</evidence>
<dbReference type="STRING" id="525245.HMPREF0044_0475"/>
<proteinExistence type="predicted"/>
<comment type="caution">
    <text evidence="1">The sequence shown here is derived from an EMBL/GenBank/DDBJ whole genome shotgun (WGS) entry which is preliminary data.</text>
</comment>
<evidence type="ECO:0008006" key="3">
    <source>
        <dbReference type="Google" id="ProtNLM"/>
    </source>
</evidence>
<dbReference type="HOGENOM" id="CLU_072020_0_1_11"/>
<keyword evidence="2" id="KW-1185">Reference proteome</keyword>
<dbReference type="GO" id="GO:0055070">
    <property type="term" value="P:copper ion homeostasis"/>
    <property type="evidence" value="ECO:0007669"/>
    <property type="project" value="InterPro"/>
</dbReference>
<dbReference type="Pfam" id="PF11382">
    <property type="entry name" value="MctB"/>
    <property type="match status" value="1"/>
</dbReference>
<sequence length="323" mass="33838">MVDFRYHLVSLISVFIALALGVVLGAGPLQEPIANGLTGQVEALKENQAQNILEIEKAHSDIAQRNEWIFDTARATLAGSLKDRKVALVTFPGARQTDIDDLRSLIETAGGAINQRATLTADWANKKQTEYRIELANTLAPELTNKLADTANSGDVLGHALVESLTLDTPEAVALREKLAGAETTLVEFDQASNVTSDTILVLGAPAEAVVKPAENAVTPQDKKAKTNASAKGADIAALTGLANAVVLAPNWGVVLGDGESEKGLVAVLRNASVKVTTVDSAGTTMGNTSAILALVNAKDKNLKIGFAPSAQQVIPELHTQAK</sequence>
<name>C0VZ85_9ACTO</name>
<dbReference type="eggNOG" id="ENOG5032TBA">
    <property type="taxonomic scope" value="Bacteria"/>
</dbReference>
<dbReference type="OrthoDB" id="4350157at2"/>
<protein>
    <recommendedName>
        <fullName evidence="3">Copper transporter</fullName>
    </recommendedName>
</protein>
<dbReference type="Proteomes" id="UP000010301">
    <property type="component" value="Unassembled WGS sequence"/>
</dbReference>
<dbReference type="AlphaFoldDB" id="C0VZ85"/>
<organism evidence="1 2">
    <name type="scientific">Gleimia coleocanis DSM 15436</name>
    <dbReference type="NCBI Taxonomy" id="525245"/>
    <lineage>
        <taxon>Bacteria</taxon>
        <taxon>Bacillati</taxon>
        <taxon>Actinomycetota</taxon>
        <taxon>Actinomycetes</taxon>
        <taxon>Actinomycetales</taxon>
        <taxon>Actinomycetaceae</taxon>
        <taxon>Gleimia</taxon>
    </lineage>
</organism>